<evidence type="ECO:0000313" key="3">
    <source>
        <dbReference type="Proteomes" id="UP000829685"/>
    </source>
</evidence>
<gene>
    <name evidence="2" type="ORF">JX265_009305</name>
</gene>
<dbReference type="EMBL" id="JAFIMR010000028">
    <property type="protein sequence ID" value="KAI1861802.1"/>
    <property type="molecule type" value="Genomic_DNA"/>
</dbReference>
<name>A0A9Q0AMN0_9PEZI</name>
<keyword evidence="3" id="KW-1185">Reference proteome</keyword>
<evidence type="ECO:0000313" key="2">
    <source>
        <dbReference type="EMBL" id="KAI1861802.1"/>
    </source>
</evidence>
<comment type="caution">
    <text evidence="2">The sequence shown here is derived from an EMBL/GenBank/DDBJ whole genome shotgun (WGS) entry which is preliminary data.</text>
</comment>
<evidence type="ECO:0000256" key="1">
    <source>
        <dbReference type="SAM" id="SignalP"/>
    </source>
</evidence>
<feature type="signal peptide" evidence="1">
    <location>
        <begin position="1"/>
        <end position="18"/>
    </location>
</feature>
<dbReference type="AlphaFoldDB" id="A0A9Q0AMN0"/>
<reference evidence="2" key="1">
    <citation type="submission" date="2021-03" db="EMBL/GenBank/DDBJ databases">
        <title>Revisited historic fungal species revealed as producer of novel bioactive compounds through whole genome sequencing and comparative genomics.</title>
        <authorList>
            <person name="Vignolle G.A."/>
            <person name="Hochenegger N."/>
            <person name="Mach R.L."/>
            <person name="Mach-Aigner A.R."/>
            <person name="Javad Rahimi M."/>
            <person name="Salim K.A."/>
            <person name="Chan C.M."/>
            <person name="Lim L.B.L."/>
            <person name="Cai F."/>
            <person name="Druzhinina I.S."/>
            <person name="U'Ren J.M."/>
            <person name="Derntl C."/>
        </authorList>
    </citation>
    <scope>NUCLEOTIDE SEQUENCE</scope>
    <source>
        <strain evidence="2">TUCIM 5799</strain>
    </source>
</reference>
<proteinExistence type="predicted"/>
<feature type="chain" id="PRO_5040149541" evidence="1">
    <location>
        <begin position="19"/>
        <end position="282"/>
    </location>
</feature>
<organism evidence="2 3">
    <name type="scientific">Neoarthrinium moseri</name>
    <dbReference type="NCBI Taxonomy" id="1658444"/>
    <lineage>
        <taxon>Eukaryota</taxon>
        <taxon>Fungi</taxon>
        <taxon>Dikarya</taxon>
        <taxon>Ascomycota</taxon>
        <taxon>Pezizomycotina</taxon>
        <taxon>Sordariomycetes</taxon>
        <taxon>Xylariomycetidae</taxon>
        <taxon>Amphisphaeriales</taxon>
        <taxon>Apiosporaceae</taxon>
        <taxon>Neoarthrinium</taxon>
    </lineage>
</organism>
<keyword evidence="1" id="KW-0732">Signal</keyword>
<accession>A0A9Q0AMN0</accession>
<protein>
    <submittedName>
        <fullName evidence="2">Uncharacterized protein</fullName>
    </submittedName>
</protein>
<sequence>MYIELFTLLAVASHIATAQDNDAQTLARYEDTGECYWYNGIQSNSAKSKQPCEKWCHTHFNPESAYGCTAAQYGDVDLSIVKPSFRDDDGLSWIPATCQCDGLEFALEIFDVVAQGLEAIDLICKAVLSVLNEIAQIGLDFVPGAGEAKIAYQALVKGAKTFSENAFEAADFFGGWVGPACGDPGWSGDIFTLLTGADDSFGTSVGCVRRSRGCNKAVPKRDGLKKSHVVPTGNALKQTEAPDANSLTSGAVSSSQARKVARQALPRCQGSQVWRRRNRHGM</sequence>
<dbReference type="Proteomes" id="UP000829685">
    <property type="component" value="Unassembled WGS sequence"/>
</dbReference>